<comment type="caution">
    <text evidence="3">The sequence shown here is derived from an EMBL/GenBank/DDBJ whole genome shotgun (WGS) entry which is preliminary data.</text>
</comment>
<evidence type="ECO:0000256" key="1">
    <source>
        <dbReference type="ARBA" id="ARBA00010016"/>
    </source>
</evidence>
<organism evidence="3 4">
    <name type="scientific">Musa balbisiana</name>
    <name type="common">Banana</name>
    <dbReference type="NCBI Taxonomy" id="52838"/>
    <lineage>
        <taxon>Eukaryota</taxon>
        <taxon>Viridiplantae</taxon>
        <taxon>Streptophyta</taxon>
        <taxon>Embryophyta</taxon>
        <taxon>Tracheophyta</taxon>
        <taxon>Spermatophyta</taxon>
        <taxon>Magnoliopsida</taxon>
        <taxon>Liliopsida</taxon>
        <taxon>Zingiberales</taxon>
        <taxon>Musaceae</taxon>
        <taxon>Musa</taxon>
    </lineage>
</organism>
<dbReference type="Pfam" id="PF04484">
    <property type="entry name" value="QWRF"/>
    <property type="match status" value="1"/>
</dbReference>
<proteinExistence type="inferred from homology"/>
<reference evidence="3 4" key="1">
    <citation type="journal article" date="2019" name="Nat. Plants">
        <title>Genome sequencing of Musa balbisiana reveals subgenome evolution and function divergence in polyploid bananas.</title>
        <authorList>
            <person name="Yao X."/>
        </authorList>
    </citation>
    <scope>NUCLEOTIDE SEQUENCE [LARGE SCALE GENOMIC DNA]</scope>
    <source>
        <strain evidence="4">cv. DH-PKW</strain>
        <tissue evidence="3">Leaves</tissue>
    </source>
</reference>
<feature type="region of interest" description="Disordered" evidence="2">
    <location>
        <begin position="1"/>
        <end position="120"/>
    </location>
</feature>
<gene>
    <name evidence="3" type="ORF">C4D60_Mb04t26650</name>
</gene>
<dbReference type="EMBL" id="PYDT01000001">
    <property type="protein sequence ID" value="THU73798.1"/>
    <property type="molecule type" value="Genomic_DNA"/>
</dbReference>
<evidence type="ECO:0008006" key="5">
    <source>
        <dbReference type="Google" id="ProtNLM"/>
    </source>
</evidence>
<dbReference type="AlphaFoldDB" id="A0A4S8KFF1"/>
<sequence length="547" mass="59768">MMVESSSLPPLPPPLASAAQHPIPTPPATDRRPRRPRAREVSSRYLSPSPSSSSSFSSCSFSETQHFAASPRNVCPAASLLPLLPKKPQKHHEPPEADENQPLASTRRSVETPLPVSTKPPATLKKRAVVRLFADNNAVTGAAEQPPRPGDTKRRPRPGTPMPLHLVADGASVGRRNPRPPTPARVSTFPFEGNSYGHGNGDNRLEETLSENSFSDSETCSVSSQGGLCDSPPLLPPASCRSRPAAEVRSSMPEADLLSARRATEACSSRQTGAEDSACRASTSSLCLRSLTPAMSCRQQQHPLNLSKSVNRPLFSSKPPQPPTAKSSTEVKKGKESSRKEEVHVLKLLDNHYVQWRFINAKARAAMEARRIAAERSLHGLSATIAELQSSVTEKKIQLEQLKRRESLSSIIRCQMLYLDEWTVLEDEYSSSLSGATKALQDASLRLPINGNVKVDNRELKEVLDYALLMLESLSPCVENFLPKTADIDDVASDLASVISTQKTLVEECGNLLSEAHRLQVKECSLRTQLIQVKQHNVYSRTVLQVS</sequence>
<dbReference type="GO" id="GO:0008017">
    <property type="term" value="F:microtubule binding"/>
    <property type="evidence" value="ECO:0007669"/>
    <property type="project" value="TreeGrafter"/>
</dbReference>
<name>A0A4S8KFF1_MUSBA</name>
<dbReference type="STRING" id="52838.A0A4S8KFF1"/>
<dbReference type="Proteomes" id="UP000317650">
    <property type="component" value="Chromosome 4"/>
</dbReference>
<evidence type="ECO:0000313" key="4">
    <source>
        <dbReference type="Proteomes" id="UP000317650"/>
    </source>
</evidence>
<feature type="region of interest" description="Disordered" evidence="2">
    <location>
        <begin position="136"/>
        <end position="228"/>
    </location>
</feature>
<dbReference type="PANTHER" id="PTHR31807">
    <property type="entry name" value="AUGMIN FAMILY MEMBER"/>
    <property type="match status" value="1"/>
</dbReference>
<comment type="similarity">
    <text evidence="1">Belongs to the QWRF family.</text>
</comment>
<keyword evidence="4" id="KW-1185">Reference proteome</keyword>
<feature type="compositionally biased region" description="Low complexity" evidence="2">
    <location>
        <begin position="43"/>
        <end position="62"/>
    </location>
</feature>
<accession>A0A4S8KFF1</accession>
<feature type="region of interest" description="Disordered" evidence="2">
    <location>
        <begin position="308"/>
        <end position="338"/>
    </location>
</feature>
<feature type="compositionally biased region" description="Basic and acidic residues" evidence="2">
    <location>
        <begin position="329"/>
        <end position="338"/>
    </location>
</feature>
<dbReference type="GO" id="GO:0051225">
    <property type="term" value="P:spindle assembly"/>
    <property type="evidence" value="ECO:0007669"/>
    <property type="project" value="TreeGrafter"/>
</dbReference>
<dbReference type="InterPro" id="IPR007573">
    <property type="entry name" value="QWRF"/>
</dbReference>
<dbReference type="GO" id="GO:0005880">
    <property type="term" value="C:nuclear microtubule"/>
    <property type="evidence" value="ECO:0007669"/>
    <property type="project" value="TreeGrafter"/>
</dbReference>
<protein>
    <recommendedName>
        <fullName evidence="5">Protein ENDOSPERM DEFECTIVE 1</fullName>
    </recommendedName>
</protein>
<feature type="compositionally biased region" description="Polar residues" evidence="2">
    <location>
        <begin position="210"/>
        <end position="226"/>
    </location>
</feature>
<dbReference type="GO" id="GO:0005737">
    <property type="term" value="C:cytoplasm"/>
    <property type="evidence" value="ECO:0007669"/>
    <property type="project" value="TreeGrafter"/>
</dbReference>
<evidence type="ECO:0000256" key="2">
    <source>
        <dbReference type="SAM" id="MobiDB-lite"/>
    </source>
</evidence>
<evidence type="ECO:0000313" key="3">
    <source>
        <dbReference type="EMBL" id="THU73798.1"/>
    </source>
</evidence>
<dbReference type="PANTHER" id="PTHR31807:SF6">
    <property type="entry name" value="PROTEIN ENDOSPERM DEFECTIVE 1-RELATED"/>
    <property type="match status" value="1"/>
</dbReference>